<accession>A0A166AQT8</accession>
<evidence type="ECO:0000313" key="1">
    <source>
        <dbReference type="EMBL" id="KZV94279.1"/>
    </source>
</evidence>
<gene>
    <name evidence="1" type="ORF">EXIGLDRAFT_737169</name>
</gene>
<dbReference type="Proteomes" id="UP000077266">
    <property type="component" value="Unassembled WGS sequence"/>
</dbReference>
<dbReference type="AlphaFoldDB" id="A0A166AQT8"/>
<evidence type="ECO:0000313" key="2">
    <source>
        <dbReference type="Proteomes" id="UP000077266"/>
    </source>
</evidence>
<dbReference type="InParanoid" id="A0A166AQT8"/>
<sequence length="65" mass="6926">MQAAGRSLDQLAWAERLAGGTWYAEVTIRNVGSFDGTGATRRAAREVAAHAAYIRATQQSESGSQ</sequence>
<keyword evidence="2" id="KW-1185">Reference proteome</keyword>
<protein>
    <recommendedName>
        <fullName evidence="3">DRBM domain-containing protein</fullName>
    </recommendedName>
</protein>
<dbReference type="EMBL" id="KV425975">
    <property type="protein sequence ID" value="KZV94279.1"/>
    <property type="molecule type" value="Genomic_DNA"/>
</dbReference>
<proteinExistence type="predicted"/>
<name>A0A166AQT8_EXIGL</name>
<reference evidence="1 2" key="1">
    <citation type="journal article" date="2016" name="Mol. Biol. Evol.">
        <title>Comparative Genomics of Early-Diverging Mushroom-Forming Fungi Provides Insights into the Origins of Lignocellulose Decay Capabilities.</title>
        <authorList>
            <person name="Nagy L.G."/>
            <person name="Riley R."/>
            <person name="Tritt A."/>
            <person name="Adam C."/>
            <person name="Daum C."/>
            <person name="Floudas D."/>
            <person name="Sun H."/>
            <person name="Yadav J.S."/>
            <person name="Pangilinan J."/>
            <person name="Larsson K.H."/>
            <person name="Matsuura K."/>
            <person name="Barry K."/>
            <person name="Labutti K."/>
            <person name="Kuo R."/>
            <person name="Ohm R.A."/>
            <person name="Bhattacharya S.S."/>
            <person name="Shirouzu T."/>
            <person name="Yoshinaga Y."/>
            <person name="Martin F.M."/>
            <person name="Grigoriev I.V."/>
            <person name="Hibbett D.S."/>
        </authorList>
    </citation>
    <scope>NUCLEOTIDE SEQUENCE [LARGE SCALE GENOMIC DNA]</scope>
    <source>
        <strain evidence="1 2">HHB12029</strain>
    </source>
</reference>
<organism evidence="1 2">
    <name type="scientific">Exidia glandulosa HHB12029</name>
    <dbReference type="NCBI Taxonomy" id="1314781"/>
    <lineage>
        <taxon>Eukaryota</taxon>
        <taxon>Fungi</taxon>
        <taxon>Dikarya</taxon>
        <taxon>Basidiomycota</taxon>
        <taxon>Agaricomycotina</taxon>
        <taxon>Agaricomycetes</taxon>
        <taxon>Auriculariales</taxon>
        <taxon>Exidiaceae</taxon>
        <taxon>Exidia</taxon>
    </lineage>
</organism>
<evidence type="ECO:0008006" key="3">
    <source>
        <dbReference type="Google" id="ProtNLM"/>
    </source>
</evidence>